<evidence type="ECO:0000313" key="2">
    <source>
        <dbReference type="EMBL" id="BAY82776.1"/>
    </source>
</evidence>
<accession>A0A1Z4LNH2</accession>
<reference evidence="2 3" key="1">
    <citation type="submission" date="2017-06" db="EMBL/GenBank/DDBJ databases">
        <title>Genome sequencing of cyanobaciteial culture collection at National Institute for Environmental Studies (NIES).</title>
        <authorList>
            <person name="Hirose Y."/>
            <person name="Shimura Y."/>
            <person name="Fujisawa T."/>
            <person name="Nakamura Y."/>
            <person name="Kawachi M."/>
        </authorList>
    </citation>
    <scope>NUCLEOTIDE SEQUENCE [LARGE SCALE GENOMIC DNA]</scope>
    <source>
        <strain evidence="2 3">NIES-267</strain>
    </source>
</reference>
<dbReference type="OrthoDB" id="463671at2"/>
<protein>
    <recommendedName>
        <fullName evidence="4">DUF4149 domain-containing protein</fullName>
    </recommendedName>
</protein>
<organism evidence="2 3">
    <name type="scientific">Calothrix parasitica NIES-267</name>
    <dbReference type="NCBI Taxonomy" id="1973488"/>
    <lineage>
        <taxon>Bacteria</taxon>
        <taxon>Bacillati</taxon>
        <taxon>Cyanobacteriota</taxon>
        <taxon>Cyanophyceae</taxon>
        <taxon>Nostocales</taxon>
        <taxon>Calotrichaceae</taxon>
        <taxon>Calothrix</taxon>
    </lineage>
</organism>
<keyword evidence="1" id="KW-0812">Transmembrane</keyword>
<evidence type="ECO:0000313" key="3">
    <source>
        <dbReference type="Proteomes" id="UP000218418"/>
    </source>
</evidence>
<keyword evidence="3" id="KW-1185">Reference proteome</keyword>
<keyword evidence="1" id="KW-1133">Transmembrane helix</keyword>
<keyword evidence="1" id="KW-0472">Membrane</keyword>
<sequence>MNTISTSNVEFKRPAWQNVVMLTLGFWLSASIILDWVIMPSLYVSGMMTQSSFASAGYTIFWSFNRVELLCAGLILTGVMAFGQIKLNWSKSAIFLANVLVAIALADTYILTPEMSAIGLQLNWFEAIAEVPANMNLLHGTYWVLEITKLAVGGTLFAWCWNQLTANS</sequence>
<feature type="transmembrane region" description="Helical" evidence="1">
    <location>
        <begin position="142"/>
        <end position="161"/>
    </location>
</feature>
<dbReference type="EMBL" id="AP018227">
    <property type="protein sequence ID" value="BAY82776.1"/>
    <property type="molecule type" value="Genomic_DNA"/>
</dbReference>
<proteinExistence type="predicted"/>
<evidence type="ECO:0000256" key="1">
    <source>
        <dbReference type="SAM" id="Phobius"/>
    </source>
</evidence>
<feature type="transmembrane region" description="Helical" evidence="1">
    <location>
        <begin position="59"/>
        <end position="82"/>
    </location>
</feature>
<gene>
    <name evidence="2" type="ORF">NIES267_22600</name>
</gene>
<evidence type="ECO:0008006" key="4">
    <source>
        <dbReference type="Google" id="ProtNLM"/>
    </source>
</evidence>
<dbReference type="Proteomes" id="UP000218418">
    <property type="component" value="Chromosome"/>
</dbReference>
<name>A0A1Z4LNH2_9CYAN</name>
<dbReference type="AlphaFoldDB" id="A0A1Z4LNH2"/>
<feature type="transmembrane region" description="Helical" evidence="1">
    <location>
        <begin position="20"/>
        <end position="39"/>
    </location>
</feature>
<feature type="transmembrane region" description="Helical" evidence="1">
    <location>
        <begin position="94"/>
        <end position="112"/>
    </location>
</feature>